<dbReference type="InterPro" id="IPR041624">
    <property type="entry name" value="RGI_lyase"/>
</dbReference>
<feature type="domain" description="Fibronectin type-III" evidence="1">
    <location>
        <begin position="924"/>
        <end position="1004"/>
    </location>
</feature>
<accession>A0A8E1QW09</accession>
<dbReference type="InterPro" id="IPR003961">
    <property type="entry name" value="FN3_dom"/>
</dbReference>
<dbReference type="Gene3D" id="2.130.10.10">
    <property type="entry name" value="YVTN repeat-like/Quinoprotein amine dehydrogenase"/>
    <property type="match status" value="1"/>
</dbReference>
<proteinExistence type="predicted"/>
<dbReference type="InterPro" id="IPR013783">
    <property type="entry name" value="Ig-like_fold"/>
</dbReference>
<gene>
    <name evidence="2" type="ORF">ACU52_13680</name>
</gene>
<dbReference type="InterPro" id="IPR013320">
    <property type="entry name" value="ConA-like_dom_sf"/>
</dbReference>
<protein>
    <recommendedName>
        <fullName evidence="1">Fibronectin type-III domain-containing protein</fullName>
    </recommendedName>
</protein>
<dbReference type="Gene3D" id="2.60.120.200">
    <property type="match status" value="2"/>
</dbReference>
<dbReference type="Gene3D" id="2.60.120.260">
    <property type="entry name" value="Galactose-binding domain-like"/>
    <property type="match status" value="1"/>
</dbReference>
<feature type="domain" description="Fibronectin type-III" evidence="1">
    <location>
        <begin position="44"/>
        <end position="185"/>
    </location>
</feature>
<name>A0A8E1QW09_9BACT</name>
<dbReference type="SUPFAM" id="SSF49265">
    <property type="entry name" value="Fibronectin type III"/>
    <property type="match status" value="1"/>
</dbReference>
<feature type="domain" description="Fibronectin type-III" evidence="1">
    <location>
        <begin position="1612"/>
        <end position="1835"/>
    </location>
</feature>
<sequence>MASAAALSVSAADSLRVKPKHIAPPPAAQHWAAPTRMSLQGTADGVPDGLHMVGVDDKTVTLQWNSPEPTDGYYDDFEGHPDFVINSPGSVGWEYLDMDNEQTYTWAATSFPNQGNKMAFIVMNVAKTTPSVADVPDAKPYSGTKMLVDFAVQGQSNDFIISPELNFDRDFQISFRAKSYNDTYGLERIRVGYSTTGKRASDFIWVSDGDYVEVPTTWTLMSYKIPKDAKYVTINCVSNEAFMLFIDDIFVGTNNVRPLKAAASNPLVGFNLYRNSVKVNAEPIVSLVYSDEVPDYGNYTYTVTAVYEDGTETGMSESVNVEVPDIRLLPFEDDFSSWVLDADKWSTPADDAGNPSKWSVDYYTYGLVDPCAAYQYSSLKNYSQSLISRQLNTTDVKNTWLRFDLRMLNYNSTTGDTLSVEVSCDGKNWTRCKYYLSDEGTYSWRQELIDLSPYLTGNLFQVRFRAHGEEAFYIDYWYVDDIKVWNPEWTSASLTVLAGGTPFAGCSISLEGDGGGRYNAKAGADGKISFEKIEADTYTIVIDEEGHNLYKGKWIVENSSANDEVVNVTTPALSVSETELHEDLNVEDKVEKTVTLENTGDGEVMWRMLADHEIGSGDISGRFQLQQSFGASGDLQSAIVFDGEYFYTSSWYNIGKFYKYDRNGRFIEEFDVEGMYYKVDDMAFDGTYFYGSDDTNVIYQLDLRNKRLVKTITIVDDPKINITHIAYDPRSDEFWAGGSNTICRINREGKITSAMRNISDEESLDVYGSAYDNTTPGGPYLWLSHEEMSYQGVDRIVLRQYNLNTRRLTDVKHEVSDTPDYQYTPMIYGAGIETTTSLFDGTLSLVGIMEQSPARIYVYKLCDAGDWLSYSPKAGVLKAGEKQEVKITYNAIKGVVGKDYSADLNIFTLPDVDAGKIDVSYTAVGPCVTPRPVELTASSENGIDVNLVWKSGEAEATPSGYNVYRDGVRLNEKPLAETAYVDKNVIRGEYKYTVTAIYNDVETNHSDSVVYKMTVGAPYFAPTGLSASVSENKNVSLAWTQPGLTRQDEATLRYDDGTCSTSVGLADGGIFWIGAKWTGDDLIEHRGMKLDKVDVYVKELCQALSLKIYKDGEAVRTQTVKSSDIKYGQFNTVTLSEPLTVERGHDYIVAFIVAHDAGMMPIGMDAGTAVEGKSNLISTDGSEWSTCSRMGCGTGNVNIAAHFAPADDAEDAPVGYEVFRDDAQITTAPISELTYHDEVTEPGKHVYKVRSVYADGGVSGFTSGVTAEILDLGTPVAPGNINADVELNRTVRLRWDLPVEGGMSFPIDLTTTKVNTNDGCLEYINQFKGYISGEMGVASDGEYIYTTMHSVKGAVNKYTLDGEFVEGFSIDGVDNGILNLAYDGEDFYASTNGNWIYKIDMDKRVATDTISISEVARHLAYIPDLDNGRGGFEVGDWETSIYIDKRGSKLSTGPSYPGAAGTAYYNGVLYAFEQGYENPYVVSMYDLITGKKMASVDLKDYPELSPETGTAAGGMSLITTKEGLNILALALQGPTSARFIFLDPGTILGLEGYNVYRNDVKVNDKPLKYRSYTTEETDPGTYSYAVQTVYIDGSVSDKSQAATVTIVDAGDCVPPSDIKAVPAECGYNVNLSFVDPATLNAAVYESAEGQTDGSVFAREGWINSNDAWTVTSATAYQGDKSVEAAAGNSSLLIIPVGEADNAENLFSFVARNENDSKGVGSISVYTSSGSSTSEADFQKLSTVTTTENWQKFSFILPASVAYVALRSDADKTSQYVDAVSVDTEDHALIHGYYVYRDGVKLNEEPVTTVSYTDHNLLPGTYNYQVSAIYVTSGLSELSEPVTAVVDYSNNYQAPGMLSAEKTSDGVQLYWSAPAIGDGINLRWHSGTAHDAAGLPSGGGYFAGVQWTSDDLQSYGHLSLSEVEVYVNNVPDQMFLLVYEGTDLVRQQYVTNLRQYSFNNIKLNTPLQINPDRTLRVVLYVEHNEISVPLGYDEGPAVVGKGDLYSSDGTTWETLTDNDIDGNWNITIVLRPYADFSSAALAPAFGAFNVASRKAPSADVRLRTQAVSESTSPLFGFEGYNVYCNGGRLTAAPIAETSYLDNTAKTTEYNEYQVKAVYSGYGEVGSNIVRVFTSGIETVDGNDGIRITADGSSIYVYGLEAGMPVFVYDSAGHVVATATARSADAVCIDMNSRPEGIYLVKAGSKVAKLNVTKK</sequence>
<dbReference type="NCBIfam" id="NF038128">
    <property type="entry name" value="choice_anch_J"/>
    <property type="match status" value="2"/>
</dbReference>
<dbReference type="InterPro" id="IPR015943">
    <property type="entry name" value="WD40/YVTN_repeat-like_dom_sf"/>
</dbReference>
<feature type="domain" description="Fibronectin type-III" evidence="1">
    <location>
        <begin position="1851"/>
        <end position="1915"/>
    </location>
</feature>
<evidence type="ECO:0000259" key="1">
    <source>
        <dbReference type="SMART" id="SM00060"/>
    </source>
</evidence>
<dbReference type="CDD" id="cd00063">
    <property type="entry name" value="FN3"/>
    <property type="match status" value="1"/>
</dbReference>
<reference evidence="2 3" key="1">
    <citation type="submission" date="2015-06" db="EMBL/GenBank/DDBJ databases">
        <title>Prevotella sp. 109, sp. nov., a novel member of the family Prevotellaceae isolated from human faeces.</title>
        <authorList>
            <person name="Shkoporov A.N."/>
            <person name="Chaplin A.V."/>
            <person name="Kafarskaia L.I."/>
            <person name="Efimov B.A."/>
        </authorList>
    </citation>
    <scope>NUCLEOTIDE SEQUENCE [LARGE SCALE GENOMIC DNA]</scope>
    <source>
        <strain evidence="2 3">109</strain>
    </source>
</reference>
<dbReference type="SUPFAM" id="SSF49899">
    <property type="entry name" value="Concanavalin A-like lectins/glucanases"/>
    <property type="match status" value="1"/>
</dbReference>
<keyword evidence="3" id="KW-1185">Reference proteome</keyword>
<comment type="caution">
    <text evidence="2">The sequence shown here is derived from an EMBL/GenBank/DDBJ whole genome shotgun (WGS) entry which is preliminary data.</text>
</comment>
<dbReference type="GO" id="GO:0005975">
    <property type="term" value="P:carbohydrate metabolic process"/>
    <property type="evidence" value="ECO:0007669"/>
    <property type="project" value="UniProtKB-ARBA"/>
</dbReference>
<evidence type="ECO:0000313" key="2">
    <source>
        <dbReference type="EMBL" id="KOO66563.1"/>
    </source>
</evidence>
<dbReference type="EMBL" id="LFQU01000043">
    <property type="protein sequence ID" value="KOO66563.1"/>
    <property type="molecule type" value="Genomic_DNA"/>
</dbReference>
<feature type="domain" description="Fibronectin type-III" evidence="1">
    <location>
        <begin position="1275"/>
        <end position="1369"/>
    </location>
</feature>
<organism evidence="2 3">
    <name type="scientific">Xylanibacter rarus</name>
    <dbReference type="NCBI Taxonomy" id="1676614"/>
    <lineage>
        <taxon>Bacteria</taxon>
        <taxon>Pseudomonadati</taxon>
        <taxon>Bacteroidota</taxon>
        <taxon>Bacteroidia</taxon>
        <taxon>Bacteroidales</taxon>
        <taxon>Prevotellaceae</taxon>
        <taxon>Xylanibacter</taxon>
    </lineage>
</organism>
<dbReference type="Gene3D" id="2.60.40.10">
    <property type="entry name" value="Immunoglobulins"/>
    <property type="match status" value="6"/>
</dbReference>
<dbReference type="InterPro" id="IPR036116">
    <property type="entry name" value="FN3_sf"/>
</dbReference>
<dbReference type="SUPFAM" id="SSF63825">
    <property type="entry name" value="YWTD domain"/>
    <property type="match status" value="1"/>
</dbReference>
<dbReference type="Pfam" id="PF18370">
    <property type="entry name" value="RGI_lyase"/>
    <property type="match status" value="1"/>
</dbReference>
<dbReference type="SUPFAM" id="SSF101908">
    <property type="entry name" value="Putative isomerase YbhE"/>
    <property type="match status" value="1"/>
</dbReference>
<dbReference type="Proteomes" id="UP000036951">
    <property type="component" value="Unassembled WGS sequence"/>
</dbReference>
<dbReference type="SMART" id="SM00060">
    <property type="entry name" value="FN3"/>
    <property type="match status" value="5"/>
</dbReference>
<evidence type="ECO:0000313" key="3">
    <source>
        <dbReference type="Proteomes" id="UP000036951"/>
    </source>
</evidence>
<dbReference type="GO" id="GO:0004553">
    <property type="term" value="F:hydrolase activity, hydrolyzing O-glycosyl compounds"/>
    <property type="evidence" value="ECO:0007669"/>
    <property type="project" value="UniProtKB-ARBA"/>
</dbReference>